<dbReference type="AlphaFoldDB" id="W9SQD2"/>
<dbReference type="Proteomes" id="UP000030645">
    <property type="component" value="Unassembled WGS sequence"/>
</dbReference>
<name>W9SQD2_9ROSA</name>
<proteinExistence type="predicted"/>
<protein>
    <submittedName>
        <fullName evidence="1">Uncharacterized protein</fullName>
    </submittedName>
</protein>
<accession>W9SQD2</accession>
<evidence type="ECO:0000313" key="1">
    <source>
        <dbReference type="EMBL" id="EXC67512.1"/>
    </source>
</evidence>
<dbReference type="EMBL" id="KE646310">
    <property type="protein sequence ID" value="EXC67512.1"/>
    <property type="molecule type" value="Genomic_DNA"/>
</dbReference>
<sequence length="117" mass="13145">MHIDQLVFAQTDGGSAETMPEEDSFPEQLVAFLSSLDFGESAAQSIEDIVQVGGERENIYGMSVPTETAPFLTSFLPSPRCFVVESMYFSEIDLKTVENKKEKEKERIKKKRIESCV</sequence>
<organism evidence="1 2">
    <name type="scientific">Morus notabilis</name>
    <dbReference type="NCBI Taxonomy" id="981085"/>
    <lineage>
        <taxon>Eukaryota</taxon>
        <taxon>Viridiplantae</taxon>
        <taxon>Streptophyta</taxon>
        <taxon>Embryophyta</taxon>
        <taxon>Tracheophyta</taxon>
        <taxon>Spermatophyta</taxon>
        <taxon>Magnoliopsida</taxon>
        <taxon>eudicotyledons</taxon>
        <taxon>Gunneridae</taxon>
        <taxon>Pentapetalae</taxon>
        <taxon>rosids</taxon>
        <taxon>fabids</taxon>
        <taxon>Rosales</taxon>
        <taxon>Moraceae</taxon>
        <taxon>Moreae</taxon>
        <taxon>Morus</taxon>
    </lineage>
</organism>
<evidence type="ECO:0000313" key="2">
    <source>
        <dbReference type="Proteomes" id="UP000030645"/>
    </source>
</evidence>
<reference evidence="2" key="1">
    <citation type="submission" date="2013-01" db="EMBL/GenBank/DDBJ databases">
        <title>Draft Genome Sequence of a Mulberry Tree, Morus notabilis C.K. Schneid.</title>
        <authorList>
            <person name="He N."/>
            <person name="Zhao S."/>
        </authorList>
    </citation>
    <scope>NUCLEOTIDE SEQUENCE</scope>
</reference>
<keyword evidence="2" id="KW-1185">Reference proteome</keyword>
<gene>
    <name evidence="1" type="ORF">L484_000150</name>
</gene>